<proteinExistence type="predicted"/>
<evidence type="ECO:0000313" key="3">
    <source>
        <dbReference type="EMBL" id="KAG0585372.1"/>
    </source>
</evidence>
<evidence type="ECO:0000256" key="1">
    <source>
        <dbReference type="SAM" id="MobiDB-lite"/>
    </source>
</evidence>
<accession>A0A8T0IQB3</accession>
<organism evidence="3 4">
    <name type="scientific">Ceratodon purpureus</name>
    <name type="common">Fire moss</name>
    <name type="synonym">Dicranum purpureum</name>
    <dbReference type="NCBI Taxonomy" id="3225"/>
    <lineage>
        <taxon>Eukaryota</taxon>
        <taxon>Viridiplantae</taxon>
        <taxon>Streptophyta</taxon>
        <taxon>Embryophyta</taxon>
        <taxon>Bryophyta</taxon>
        <taxon>Bryophytina</taxon>
        <taxon>Bryopsida</taxon>
        <taxon>Dicranidae</taxon>
        <taxon>Pseudoditrichales</taxon>
        <taxon>Ditrichaceae</taxon>
        <taxon>Ceratodon</taxon>
    </lineage>
</organism>
<dbReference type="EMBL" id="CM026422">
    <property type="protein sequence ID" value="KAG0585363.1"/>
    <property type="molecule type" value="Genomic_DNA"/>
</dbReference>
<name>A0A8T0IQB3_CERPU</name>
<keyword evidence="4" id="KW-1185">Reference proteome</keyword>
<reference evidence="3" key="1">
    <citation type="submission" date="2020-06" db="EMBL/GenBank/DDBJ databases">
        <title>WGS assembly of Ceratodon purpureus strain R40.</title>
        <authorList>
            <person name="Carey S.B."/>
            <person name="Jenkins J."/>
            <person name="Shu S."/>
            <person name="Lovell J.T."/>
            <person name="Sreedasyam A."/>
            <person name="Maumus F."/>
            <person name="Tiley G.P."/>
            <person name="Fernandez-Pozo N."/>
            <person name="Barry K."/>
            <person name="Chen C."/>
            <person name="Wang M."/>
            <person name="Lipzen A."/>
            <person name="Daum C."/>
            <person name="Saski C.A."/>
            <person name="Payton A.C."/>
            <person name="Mcbreen J.C."/>
            <person name="Conrad R.E."/>
            <person name="Kollar L.M."/>
            <person name="Olsson S."/>
            <person name="Huttunen S."/>
            <person name="Landis J.B."/>
            <person name="Wickett N.J."/>
            <person name="Johnson M.G."/>
            <person name="Rensing S.A."/>
            <person name="Grimwood J."/>
            <person name="Schmutz J."/>
            <person name="Mcdaniel S.F."/>
        </authorList>
    </citation>
    <scope>NUCLEOTIDE SEQUENCE</scope>
    <source>
        <strain evidence="3">R40</strain>
    </source>
</reference>
<gene>
    <name evidence="2" type="ORF">KC19_2G005800</name>
    <name evidence="3" type="ORF">KC19_2G006700</name>
</gene>
<dbReference type="Proteomes" id="UP000822688">
    <property type="component" value="Chromosome 2"/>
</dbReference>
<comment type="caution">
    <text evidence="3">The sequence shown here is derived from an EMBL/GenBank/DDBJ whole genome shotgun (WGS) entry which is preliminary data.</text>
</comment>
<feature type="region of interest" description="Disordered" evidence="1">
    <location>
        <begin position="96"/>
        <end position="117"/>
    </location>
</feature>
<feature type="region of interest" description="Disordered" evidence="1">
    <location>
        <begin position="37"/>
        <end position="56"/>
    </location>
</feature>
<dbReference type="EMBL" id="CM026422">
    <property type="protein sequence ID" value="KAG0585372.1"/>
    <property type="molecule type" value="Genomic_DNA"/>
</dbReference>
<dbReference type="AlphaFoldDB" id="A0A8T0IQB3"/>
<evidence type="ECO:0000313" key="2">
    <source>
        <dbReference type="EMBL" id="KAG0585363.1"/>
    </source>
</evidence>
<evidence type="ECO:0000313" key="4">
    <source>
        <dbReference type="Proteomes" id="UP000822688"/>
    </source>
</evidence>
<protein>
    <submittedName>
        <fullName evidence="3">Uncharacterized protein</fullName>
    </submittedName>
</protein>
<sequence>MEPHTSPSWMPGHSVSSHLLLYHYHPTSSASAILKLPHRPATSDPTPPSTSSSSQHRTQTYVYMYIRTNKNPFFYICHAVTRARHGSRLAFPVRRHPSSQNKLYPPRSPTHTPTPELGIRVCTPRAAPPRPPRRGLSLSLSLIASARVPARCCTKLNQISNC</sequence>